<name>A0A150S137_SORCE</name>
<reference evidence="4 5" key="1">
    <citation type="submission" date="2014-02" db="EMBL/GenBank/DDBJ databases">
        <title>The small core and large imbalanced accessory genome model reveals a collaborative survival strategy of Sorangium cellulosum strains in nature.</title>
        <authorList>
            <person name="Han K."/>
            <person name="Peng R."/>
            <person name="Blom J."/>
            <person name="Li Y.-Z."/>
        </authorList>
    </citation>
    <scope>NUCLEOTIDE SEQUENCE [LARGE SCALE GENOMIC DNA]</scope>
    <source>
        <strain evidence="4 5">So0011-07</strain>
    </source>
</reference>
<sequence>MRDAAAQERLDAVVMYDAERLARRFVEQQVSLDELTRKGVELIFIHGEVARTDEERTALSKRGVFAEYKRAKILDPTRRGMLHRARSGAPPGWANPPSGYRYLPGARHQPGTVVVEECEASVVRSIFAWVGHEGLPPRRVAQRLEQQGIASRGGRPWQTSTIGGSCLAVSTWAVPTTRSTRPLNLNARAISATTAGASRPSAGGRAVDRHERSGPR</sequence>
<dbReference type="Gene3D" id="3.90.1750.20">
    <property type="entry name" value="Putative Large Serine Recombinase, Chain B, Domain 2"/>
    <property type="match status" value="1"/>
</dbReference>
<dbReference type="Proteomes" id="UP000075635">
    <property type="component" value="Unassembled WGS sequence"/>
</dbReference>
<dbReference type="SUPFAM" id="SSF53041">
    <property type="entry name" value="Resolvase-like"/>
    <property type="match status" value="1"/>
</dbReference>
<dbReference type="Pfam" id="PF07508">
    <property type="entry name" value="Recombinase"/>
    <property type="match status" value="1"/>
</dbReference>
<dbReference type="InterPro" id="IPR038109">
    <property type="entry name" value="DNA_bind_recomb_sf"/>
</dbReference>
<protein>
    <recommendedName>
        <fullName evidence="6">Recombinase domain-containing protein</fullName>
    </recommendedName>
</protein>
<evidence type="ECO:0008006" key="6">
    <source>
        <dbReference type="Google" id="ProtNLM"/>
    </source>
</evidence>
<dbReference type="PANTHER" id="PTHR30461:SF23">
    <property type="entry name" value="DNA RECOMBINASE-RELATED"/>
    <property type="match status" value="1"/>
</dbReference>
<dbReference type="InterPro" id="IPR050639">
    <property type="entry name" value="SSR_resolvase"/>
</dbReference>
<feature type="domain" description="Recombinase" evidence="3">
    <location>
        <begin position="119"/>
        <end position="162"/>
    </location>
</feature>
<evidence type="ECO:0000256" key="1">
    <source>
        <dbReference type="SAM" id="MobiDB-lite"/>
    </source>
</evidence>
<dbReference type="AlphaFoldDB" id="A0A150S137"/>
<dbReference type="EMBL" id="JEMB01001579">
    <property type="protein sequence ID" value="KYF86120.1"/>
    <property type="molecule type" value="Genomic_DNA"/>
</dbReference>
<accession>A0A150S137</accession>
<dbReference type="Pfam" id="PF00239">
    <property type="entry name" value="Resolvase"/>
    <property type="match status" value="1"/>
</dbReference>
<dbReference type="InterPro" id="IPR006119">
    <property type="entry name" value="Resolv_N"/>
</dbReference>
<dbReference type="GO" id="GO:0000150">
    <property type="term" value="F:DNA strand exchange activity"/>
    <property type="evidence" value="ECO:0007669"/>
    <property type="project" value="InterPro"/>
</dbReference>
<evidence type="ECO:0000259" key="2">
    <source>
        <dbReference type="Pfam" id="PF00239"/>
    </source>
</evidence>
<dbReference type="InterPro" id="IPR036162">
    <property type="entry name" value="Resolvase-like_N_sf"/>
</dbReference>
<dbReference type="Gene3D" id="3.40.50.1390">
    <property type="entry name" value="Resolvase, N-terminal catalytic domain"/>
    <property type="match status" value="1"/>
</dbReference>
<dbReference type="PANTHER" id="PTHR30461">
    <property type="entry name" value="DNA-INVERTASE FROM LAMBDOID PROPHAGE"/>
    <property type="match status" value="1"/>
</dbReference>
<proteinExistence type="predicted"/>
<feature type="compositionally biased region" description="Basic and acidic residues" evidence="1">
    <location>
        <begin position="206"/>
        <end position="216"/>
    </location>
</feature>
<evidence type="ECO:0000313" key="4">
    <source>
        <dbReference type="EMBL" id="KYF86120.1"/>
    </source>
</evidence>
<evidence type="ECO:0000259" key="3">
    <source>
        <dbReference type="Pfam" id="PF07508"/>
    </source>
</evidence>
<dbReference type="InterPro" id="IPR011109">
    <property type="entry name" value="DNA_bind_recombinase_dom"/>
</dbReference>
<dbReference type="GO" id="GO:0003677">
    <property type="term" value="F:DNA binding"/>
    <property type="evidence" value="ECO:0007669"/>
    <property type="project" value="InterPro"/>
</dbReference>
<gene>
    <name evidence="4" type="ORF">BE17_02310</name>
</gene>
<organism evidence="4 5">
    <name type="scientific">Sorangium cellulosum</name>
    <name type="common">Polyangium cellulosum</name>
    <dbReference type="NCBI Taxonomy" id="56"/>
    <lineage>
        <taxon>Bacteria</taxon>
        <taxon>Pseudomonadati</taxon>
        <taxon>Myxococcota</taxon>
        <taxon>Polyangia</taxon>
        <taxon>Polyangiales</taxon>
        <taxon>Polyangiaceae</taxon>
        <taxon>Sorangium</taxon>
    </lineage>
</organism>
<evidence type="ECO:0000313" key="5">
    <source>
        <dbReference type="Proteomes" id="UP000075635"/>
    </source>
</evidence>
<comment type="caution">
    <text evidence="4">The sequence shown here is derived from an EMBL/GenBank/DDBJ whole genome shotgun (WGS) entry which is preliminary data.</text>
</comment>
<feature type="compositionally biased region" description="Low complexity" evidence="1">
    <location>
        <begin position="191"/>
        <end position="205"/>
    </location>
</feature>
<feature type="domain" description="Resolvase/invertase-type recombinase catalytic" evidence="2">
    <location>
        <begin position="3"/>
        <end position="88"/>
    </location>
</feature>
<feature type="region of interest" description="Disordered" evidence="1">
    <location>
        <begin position="191"/>
        <end position="216"/>
    </location>
</feature>